<dbReference type="InterPro" id="IPR018957">
    <property type="entry name" value="Znf_C3HC4_RING-type"/>
</dbReference>
<keyword evidence="13" id="KW-1133">Transmembrane helix</keyword>
<evidence type="ECO:0000256" key="3">
    <source>
        <dbReference type="ARBA" id="ARBA00022679"/>
    </source>
</evidence>
<dbReference type="InterPro" id="IPR040909">
    <property type="entry name" value="CHFR_Znf-CRD"/>
</dbReference>
<organism evidence="15 16">
    <name type="scientific">Hibiscus sabdariffa</name>
    <name type="common">roselle</name>
    <dbReference type="NCBI Taxonomy" id="183260"/>
    <lineage>
        <taxon>Eukaryota</taxon>
        <taxon>Viridiplantae</taxon>
        <taxon>Streptophyta</taxon>
        <taxon>Embryophyta</taxon>
        <taxon>Tracheophyta</taxon>
        <taxon>Spermatophyta</taxon>
        <taxon>Magnoliopsida</taxon>
        <taxon>eudicotyledons</taxon>
        <taxon>Gunneridae</taxon>
        <taxon>Pentapetalae</taxon>
        <taxon>rosids</taxon>
        <taxon>malvids</taxon>
        <taxon>Malvales</taxon>
        <taxon>Malvaceae</taxon>
        <taxon>Malvoideae</taxon>
        <taxon>Hibiscus</taxon>
    </lineage>
</organism>
<keyword evidence="4" id="KW-0479">Metal-binding</keyword>
<dbReference type="Proteomes" id="UP001396334">
    <property type="component" value="Unassembled WGS sequence"/>
</dbReference>
<protein>
    <recommendedName>
        <fullName evidence="14">RING-type domain-containing protein</fullName>
    </recommendedName>
</protein>
<evidence type="ECO:0000256" key="8">
    <source>
        <dbReference type="ARBA" id="ARBA00023015"/>
    </source>
</evidence>
<dbReference type="SUPFAM" id="SSF57850">
    <property type="entry name" value="RING/U-box"/>
    <property type="match status" value="1"/>
</dbReference>
<feature type="transmembrane region" description="Helical" evidence="13">
    <location>
        <begin position="481"/>
        <end position="502"/>
    </location>
</feature>
<dbReference type="InterPro" id="IPR006458">
    <property type="entry name" value="Ovate_C"/>
</dbReference>
<evidence type="ECO:0000256" key="9">
    <source>
        <dbReference type="ARBA" id="ARBA00023163"/>
    </source>
</evidence>
<keyword evidence="13" id="KW-0472">Membrane</keyword>
<keyword evidence="9" id="KW-0804">Transcription</keyword>
<keyword evidence="2" id="KW-0678">Repressor</keyword>
<keyword evidence="7" id="KW-0862">Zinc</keyword>
<dbReference type="PANTHER" id="PTHR16079:SF4">
    <property type="entry name" value="E3 UBIQUITIN-PROTEIN LIGASE CHFR"/>
    <property type="match status" value="1"/>
</dbReference>
<evidence type="ECO:0000256" key="7">
    <source>
        <dbReference type="ARBA" id="ARBA00022833"/>
    </source>
</evidence>
<evidence type="ECO:0000259" key="14">
    <source>
        <dbReference type="PROSITE" id="PS50089"/>
    </source>
</evidence>
<comment type="caution">
    <text evidence="15">The sequence shown here is derived from an EMBL/GenBank/DDBJ whole genome shotgun (WGS) entry which is preliminary data.</text>
</comment>
<evidence type="ECO:0000256" key="12">
    <source>
        <dbReference type="PROSITE-ProRule" id="PRU00175"/>
    </source>
</evidence>
<dbReference type="SMART" id="SM00184">
    <property type="entry name" value="RING"/>
    <property type="match status" value="1"/>
</dbReference>
<evidence type="ECO:0000313" key="16">
    <source>
        <dbReference type="Proteomes" id="UP001396334"/>
    </source>
</evidence>
<reference evidence="15 16" key="1">
    <citation type="journal article" date="2024" name="G3 (Bethesda)">
        <title>Genome assembly of Hibiscus sabdariffa L. provides insights into metabolisms of medicinal natural products.</title>
        <authorList>
            <person name="Kim T."/>
        </authorList>
    </citation>
    <scope>NUCLEOTIDE SEQUENCE [LARGE SCALE GENOMIC DNA]</scope>
    <source>
        <strain evidence="15">TK-2024</strain>
        <tissue evidence="15">Old leaves</tissue>
    </source>
</reference>
<evidence type="ECO:0000256" key="11">
    <source>
        <dbReference type="ARBA" id="ARBA00023306"/>
    </source>
</evidence>
<dbReference type="Pfam" id="PF17979">
    <property type="entry name" value="zf-CRD"/>
    <property type="match status" value="1"/>
</dbReference>
<evidence type="ECO:0000256" key="4">
    <source>
        <dbReference type="ARBA" id="ARBA00022723"/>
    </source>
</evidence>
<dbReference type="EMBL" id="JBBPBN010000005">
    <property type="protein sequence ID" value="KAK9037554.1"/>
    <property type="molecule type" value="Genomic_DNA"/>
</dbReference>
<feature type="domain" description="RING-type" evidence="14">
    <location>
        <begin position="178"/>
        <end position="223"/>
    </location>
</feature>
<dbReference type="InterPro" id="IPR052256">
    <property type="entry name" value="E3_ubiquitin-ligase_CHFR"/>
</dbReference>
<dbReference type="PANTHER" id="PTHR16079">
    <property type="entry name" value="UBIQUITIN LIGASE PROTEIN CHFR"/>
    <property type="match status" value="1"/>
</dbReference>
<keyword evidence="11" id="KW-0131">Cell cycle</keyword>
<keyword evidence="8" id="KW-0805">Transcription regulation</keyword>
<evidence type="ECO:0000313" key="15">
    <source>
        <dbReference type="EMBL" id="KAK9037554.1"/>
    </source>
</evidence>
<dbReference type="PROSITE" id="PS50089">
    <property type="entry name" value="ZF_RING_2"/>
    <property type="match status" value="1"/>
</dbReference>
<dbReference type="Gene3D" id="3.30.40.140">
    <property type="match status" value="1"/>
</dbReference>
<evidence type="ECO:0000256" key="10">
    <source>
        <dbReference type="ARBA" id="ARBA00023242"/>
    </source>
</evidence>
<accession>A0ABR2TJX3</accession>
<keyword evidence="6" id="KW-0833">Ubl conjugation pathway</keyword>
<evidence type="ECO:0000256" key="6">
    <source>
        <dbReference type="ARBA" id="ARBA00022786"/>
    </source>
</evidence>
<name>A0ABR2TJX3_9ROSI</name>
<evidence type="ECO:0000256" key="1">
    <source>
        <dbReference type="ARBA" id="ARBA00004123"/>
    </source>
</evidence>
<evidence type="ECO:0000256" key="13">
    <source>
        <dbReference type="SAM" id="Phobius"/>
    </source>
</evidence>
<keyword evidence="10" id="KW-0539">Nucleus</keyword>
<keyword evidence="16" id="KW-1185">Reference proteome</keyword>
<evidence type="ECO:0000256" key="2">
    <source>
        <dbReference type="ARBA" id="ARBA00022491"/>
    </source>
</evidence>
<proteinExistence type="predicted"/>
<sequence length="567" mass="63661">MGADNVDNKKEKNKVKESFAVVKRSSDPYNDFRTSMVEMIIERLIFEVGECSASQLSSQIWAKLVPLRMQESDIEICSDEIVVSSPITPSSQVKHDWCKITRNADMLTAILQNKSSNNILVDDAVVQSEDVVEIKSGTVIVLGPDNEEYLSYIFKLMPGQETCKKQLKICIDVEHAKCSICLNIWHDVITIAPCLHNFCNGCFSEWLKRSQKKHSSVLCPQCRAVVQFAGRNPFLRNIEEEILQADPSLKRSNEEIALIDSYATIRSNLVIRTERGNQRKRGRAFVSDEYDSEESDDEGPQCPQCGSAIGGFQCNPQTIHLQCQNCGGMMPSRADTHVPQHCSGCDRTFCGSYWHVQRVTRSEIYPVCNPETFRPISEHTITRIPSSAHEMNRHEQDITERCIRQSGRTLQDVVAEWIRKLNNREIDRTRMPLNHAERITAATHVCSAYRPMHHKGRTAGMDMLVELNTTMKIMLGKGTTFVALPGVTCSFLIILLSLFLHYSEGTFGLNIDSKHRVLKLSLEAEAGGHSNSCEYRSSGGGSLGTCLLGNLHSYTPCHSCDHSDMLP</sequence>
<comment type="subcellular location">
    <subcellularLocation>
        <location evidence="1">Nucleus</location>
    </subcellularLocation>
</comment>
<gene>
    <name evidence="15" type="ORF">V6N11_022460</name>
</gene>
<dbReference type="InterPro" id="IPR013083">
    <property type="entry name" value="Znf_RING/FYVE/PHD"/>
</dbReference>
<dbReference type="Pfam" id="PF00097">
    <property type="entry name" value="zf-C3HC4"/>
    <property type="match status" value="1"/>
</dbReference>
<dbReference type="Gene3D" id="3.30.40.10">
    <property type="entry name" value="Zinc/RING finger domain, C3HC4 (zinc finger)"/>
    <property type="match status" value="1"/>
</dbReference>
<evidence type="ECO:0000256" key="5">
    <source>
        <dbReference type="ARBA" id="ARBA00022771"/>
    </source>
</evidence>
<dbReference type="InterPro" id="IPR001841">
    <property type="entry name" value="Znf_RING"/>
</dbReference>
<dbReference type="Pfam" id="PF04844">
    <property type="entry name" value="Ovate"/>
    <property type="match status" value="1"/>
</dbReference>
<keyword evidence="13" id="KW-0812">Transmembrane</keyword>
<keyword evidence="5 12" id="KW-0863">Zinc-finger</keyword>
<keyword evidence="3" id="KW-0808">Transferase</keyword>